<dbReference type="EMBL" id="JAGKQM010000007">
    <property type="protein sequence ID" value="KAH0920258.1"/>
    <property type="molecule type" value="Genomic_DNA"/>
</dbReference>
<feature type="transmembrane region" description="Helical" evidence="6">
    <location>
        <begin position="619"/>
        <end position="638"/>
    </location>
</feature>
<keyword evidence="2" id="KW-0813">Transport</keyword>
<feature type="transmembrane region" description="Helical" evidence="6">
    <location>
        <begin position="1468"/>
        <end position="1490"/>
    </location>
</feature>
<keyword evidence="3 6" id="KW-0812">Transmembrane</keyword>
<dbReference type="Gene3D" id="1.20.1250.20">
    <property type="entry name" value="MFS general substrate transporter like domains"/>
    <property type="match status" value="3"/>
</dbReference>
<evidence type="ECO:0000313" key="8">
    <source>
        <dbReference type="EMBL" id="KAH0920258.1"/>
    </source>
</evidence>
<evidence type="ECO:0000256" key="6">
    <source>
        <dbReference type="SAM" id="Phobius"/>
    </source>
</evidence>
<feature type="transmembrane region" description="Helical" evidence="6">
    <location>
        <begin position="419"/>
        <end position="441"/>
    </location>
</feature>
<feature type="domain" description="Major facilitator superfamily (MFS) profile" evidence="7">
    <location>
        <begin position="22"/>
        <end position="485"/>
    </location>
</feature>
<protein>
    <recommendedName>
        <fullName evidence="7">Major facilitator superfamily (MFS) profile domain-containing protein</fullName>
    </recommendedName>
</protein>
<evidence type="ECO:0000256" key="2">
    <source>
        <dbReference type="ARBA" id="ARBA00022448"/>
    </source>
</evidence>
<feature type="transmembrane region" description="Helical" evidence="6">
    <location>
        <begin position="1239"/>
        <end position="1258"/>
    </location>
</feature>
<feature type="transmembrane region" description="Helical" evidence="6">
    <location>
        <begin position="201"/>
        <end position="220"/>
    </location>
</feature>
<dbReference type="Pfam" id="PF00083">
    <property type="entry name" value="Sugar_tr"/>
    <property type="match status" value="3"/>
</dbReference>
<dbReference type="PROSITE" id="PS50850">
    <property type="entry name" value="MFS"/>
    <property type="match status" value="3"/>
</dbReference>
<feature type="transmembrane region" description="Helical" evidence="6">
    <location>
        <begin position="583"/>
        <end position="607"/>
    </location>
</feature>
<dbReference type="InterPro" id="IPR020846">
    <property type="entry name" value="MFS_dom"/>
</dbReference>
<feature type="transmembrane region" description="Helical" evidence="6">
    <location>
        <begin position="1130"/>
        <end position="1149"/>
    </location>
</feature>
<comment type="subcellular location">
    <subcellularLocation>
        <location evidence="1">Membrane</location>
        <topology evidence="1">Multi-pass membrane protein</topology>
    </subcellularLocation>
</comment>
<evidence type="ECO:0000256" key="1">
    <source>
        <dbReference type="ARBA" id="ARBA00004141"/>
    </source>
</evidence>
<feature type="transmembrane region" description="Helical" evidence="6">
    <location>
        <begin position="1010"/>
        <end position="1029"/>
    </location>
</feature>
<name>A0ABQ8CUJ8_BRANA</name>
<evidence type="ECO:0000256" key="3">
    <source>
        <dbReference type="ARBA" id="ARBA00022692"/>
    </source>
</evidence>
<feature type="transmembrane region" description="Helical" evidence="6">
    <location>
        <begin position="1099"/>
        <end position="1118"/>
    </location>
</feature>
<feature type="transmembrane region" description="Helical" evidence="6">
    <location>
        <begin position="1434"/>
        <end position="1456"/>
    </location>
</feature>
<keyword evidence="4 6" id="KW-1133">Transmembrane helix</keyword>
<feature type="domain" description="Major facilitator superfamily (MFS) profile" evidence="7">
    <location>
        <begin position="1048"/>
        <end position="1534"/>
    </location>
</feature>
<feature type="transmembrane region" description="Helical" evidence="6">
    <location>
        <begin position="904"/>
        <end position="922"/>
    </location>
</feature>
<feature type="transmembrane region" description="Helical" evidence="6">
    <location>
        <begin position="385"/>
        <end position="407"/>
    </location>
</feature>
<organism evidence="8 9">
    <name type="scientific">Brassica napus</name>
    <name type="common">Rape</name>
    <dbReference type="NCBI Taxonomy" id="3708"/>
    <lineage>
        <taxon>Eukaryota</taxon>
        <taxon>Viridiplantae</taxon>
        <taxon>Streptophyta</taxon>
        <taxon>Embryophyta</taxon>
        <taxon>Tracheophyta</taxon>
        <taxon>Spermatophyta</taxon>
        <taxon>Magnoliopsida</taxon>
        <taxon>eudicotyledons</taxon>
        <taxon>Gunneridae</taxon>
        <taxon>Pentapetalae</taxon>
        <taxon>rosids</taxon>
        <taxon>malvids</taxon>
        <taxon>Brassicales</taxon>
        <taxon>Brassicaceae</taxon>
        <taxon>Brassiceae</taxon>
        <taxon>Brassica</taxon>
    </lineage>
</organism>
<sequence>MAVLRLLSALDVARIQLYHFKAIIIAGMSLFTDAYDLFCIAPVLKMLGEIYYHEDSIGTPILSTFYAIALLGAALGQLLVGYLGDRLGRRRVYGICLMIMVLSSFGCGFSVCTTRKSCVMASLGFFRFALGLGIGGDYPLSATIMSEFANKRSRGTFISAVFSMQGLGILMSSAVTMSVCSAFKNAGERSSEKTRAEESDIAWRLILMIGAIPAALTFYWRMRMPETARYTALVEKNAFQAEKDMQKVMSVCKVSQVEEDLPEEPPCSSSSSYKLFSRRFFSLHGRDLFAASANWFLVDVVFYTSNLLLFQIVNLSDKPATKVAAIVAACSTIPGYWFTVYFIDRVGRVKIQIMGFFFMAVVYLAAGIPYSWYRSDHGYTSNKGFVVIYGLIFFFSNFGPNTTTFIIPAELFPARFRSTCHGISGAAGKLGAIVGTVGFLWGTKRDEEHKDVFPDVKRVRIAFLILGGVCIAGVLVTYFCTRETMGRSLEENEEDEIITRMSSADELLPRRQKETKNNFSSNNKSSTMPALKVLSALDVARIQWYHFKAIIVAGMGLFTDAYDLFCIAPIMKMIGHIYYHKDSIGTAVLSTSYAIALLGTALGQLIFGYLGDRVGRRRVYGLCLMIMVLSSFGCGFSVCTTRRSCVIASLGFFRFVLGLGIGGDYPLSATIMSEFANKRTRGAFIAAVFSMQGLGILMSSAVTMAVCEAFKNAGEGSLEKMRAAGMETLAPPEADIAWRLILMIGALPAALTFYWRMLMPETARYTALVENNAIQAARDMQKVMSESILSQIAEDTSSEPPQQPPSSSPYKLFSRRFFRLHGRDLFAASANWFLVDVVFYTSNLLLSQIFTFSNKPLNSTNVYDSAFEVAKVAAIVAACSTIPGYWFTVYFIDRVGRVKIQIMGFFLMAVVYLAAGIPYSWYWSKHEKTNKGFMVLYGLIFFFSNFGPNTTTFIIPAELFPTRFRSTCHGISGAAGKLGAIVGTVGFLWATKHDEKEKEDVFPDVKRVRIAFLILGGVCIAGVLVTYFFTRETMGRSLEENEEEDEIGTTTAAPGGSLSANELLPRQYRRCLRQECYRPPVLKMLGEIYYHEDSIGTPILSIFYAIALLGAALGQLLVGYLGDRLGRRRVYGICLMIMVLSSFGCGFSVCTSRRSCVMASLGFFRFVLGLGIGGDYPLSATIMSEFANKKTRGTFISAVFSMQGLGILMSSTVTMAVCAAFKNAGKGSSEKTKAAEADIAWRLILMIGAIPAALTFYWRMRMPETARYTALVENNAIKAEKDMEKVMSISKSSQVEEDLPQLPSSSSSTSSSYKLFSRRFFSLHGRDLFAASANWFLVDVVFYTSNLLLSQILNVSNKPHNVYDSAFEVAKVAATVAVCSTIPGYWFTVYFIDRVGRVKIQIMGFFLMAVVYLVAGIPYSWYRSDHGYTSNKGFVVLYGLIFFFSNFGPNTTTFIIPAELFPARFRSTCHGISGAAGKLGAIVGTVGFLWGTKRDEEHKDVFPDVKRVRIAFLILGGVCIAGVLVTYFCTRETMGRSLEENEEDEICAYSSAPGSPSASELPTITTQAIVF</sequence>
<reference evidence="8 9" key="1">
    <citation type="submission" date="2021-05" db="EMBL/GenBank/DDBJ databases">
        <title>Genome Assembly of Synthetic Allotetraploid Brassica napus Reveals Homoeologous Exchanges between Subgenomes.</title>
        <authorList>
            <person name="Davis J.T."/>
        </authorList>
    </citation>
    <scope>NUCLEOTIDE SEQUENCE [LARGE SCALE GENOMIC DNA]</scope>
    <source>
        <strain evidence="9">cv. Da-Ae</strain>
        <tissue evidence="8">Seedling</tissue>
    </source>
</reference>
<dbReference type="CDD" id="cd17364">
    <property type="entry name" value="MFS_PhT"/>
    <property type="match status" value="3"/>
</dbReference>
<feature type="transmembrane region" description="Helical" evidence="6">
    <location>
        <begin position="872"/>
        <end position="892"/>
    </location>
</feature>
<feature type="transmembrane region" description="Helical" evidence="6">
    <location>
        <begin position="461"/>
        <end position="480"/>
    </location>
</feature>
<comment type="caution">
    <text evidence="8">The sequence shown here is derived from an EMBL/GenBank/DDBJ whole genome shotgun (WGS) entry which is preliminary data.</text>
</comment>
<evidence type="ECO:0000256" key="5">
    <source>
        <dbReference type="ARBA" id="ARBA00023136"/>
    </source>
</evidence>
<evidence type="ECO:0000313" key="9">
    <source>
        <dbReference type="Proteomes" id="UP000824890"/>
    </source>
</evidence>
<feature type="domain" description="Major facilitator superfamily (MFS) profile" evidence="7">
    <location>
        <begin position="549"/>
        <end position="1034"/>
    </location>
</feature>
<dbReference type="Proteomes" id="UP000824890">
    <property type="component" value="Unassembled WGS sequence"/>
</dbReference>
<feature type="transmembrane region" description="Helical" evidence="6">
    <location>
        <begin position="64"/>
        <end position="83"/>
    </location>
</feature>
<feature type="transmembrane region" description="Helical" evidence="6">
    <location>
        <begin position="355"/>
        <end position="373"/>
    </location>
</feature>
<evidence type="ECO:0000256" key="4">
    <source>
        <dbReference type="ARBA" id="ARBA00022989"/>
    </source>
</evidence>
<feature type="transmembrane region" description="Helical" evidence="6">
    <location>
        <begin position="1510"/>
        <end position="1529"/>
    </location>
</feature>
<accession>A0ABQ8CUJ8</accession>
<evidence type="ECO:0000259" key="7">
    <source>
        <dbReference type="PROSITE" id="PS50850"/>
    </source>
</evidence>
<feature type="transmembrane region" description="Helical" evidence="6">
    <location>
        <begin position="20"/>
        <end position="44"/>
    </location>
</feature>
<dbReference type="InterPro" id="IPR036259">
    <property type="entry name" value="MFS_trans_sf"/>
</dbReference>
<proteinExistence type="predicted"/>
<gene>
    <name evidence="8" type="ORF">HID58_027918</name>
</gene>
<feature type="transmembrane region" description="Helical" evidence="6">
    <location>
        <begin position="157"/>
        <end position="181"/>
    </location>
</feature>
<feature type="transmembrane region" description="Helical" evidence="6">
    <location>
        <begin position="1404"/>
        <end position="1422"/>
    </location>
</feature>
<dbReference type="PANTHER" id="PTHR24064">
    <property type="entry name" value="SOLUTE CARRIER FAMILY 22 MEMBER"/>
    <property type="match status" value="1"/>
</dbReference>
<dbReference type="SUPFAM" id="SSF103473">
    <property type="entry name" value="MFS general substrate transporter"/>
    <property type="match status" value="3"/>
</dbReference>
<feature type="transmembrane region" description="Helical" evidence="6">
    <location>
        <begin position="1195"/>
        <end position="1219"/>
    </location>
</feature>
<feature type="transmembrane region" description="Helical" evidence="6">
    <location>
        <begin position="644"/>
        <end position="662"/>
    </location>
</feature>
<feature type="transmembrane region" description="Helical" evidence="6">
    <location>
        <begin position="1369"/>
        <end position="1392"/>
    </location>
</feature>
<feature type="transmembrane region" description="Helical" evidence="6">
    <location>
        <begin position="1328"/>
        <end position="1349"/>
    </location>
</feature>
<dbReference type="PROSITE" id="PS00217">
    <property type="entry name" value="SUGAR_TRANSPORT_2"/>
    <property type="match status" value="2"/>
</dbReference>
<feature type="transmembrane region" description="Helical" evidence="6">
    <location>
        <begin position="288"/>
        <end position="312"/>
    </location>
</feature>
<feature type="transmembrane region" description="Helical" evidence="6">
    <location>
        <begin position="92"/>
        <end position="111"/>
    </location>
</feature>
<feature type="transmembrane region" description="Helical" evidence="6">
    <location>
        <begin position="1161"/>
        <end position="1183"/>
    </location>
</feature>
<dbReference type="InterPro" id="IPR005829">
    <property type="entry name" value="Sugar_transporter_CS"/>
</dbReference>
<feature type="transmembrane region" description="Helical" evidence="6">
    <location>
        <begin position="736"/>
        <end position="755"/>
    </location>
</feature>
<feature type="transmembrane region" description="Helical" evidence="6">
    <location>
        <begin position="123"/>
        <end position="145"/>
    </location>
</feature>
<dbReference type="InterPro" id="IPR005828">
    <property type="entry name" value="MFS_sugar_transport-like"/>
</dbReference>
<feature type="transmembrane region" description="Helical" evidence="6">
    <location>
        <begin position="683"/>
        <end position="706"/>
    </location>
</feature>
<feature type="transmembrane region" description="Helical" evidence="6">
    <location>
        <begin position="549"/>
        <end position="571"/>
    </location>
</feature>
<feature type="transmembrane region" description="Helical" evidence="6">
    <location>
        <begin position="934"/>
        <end position="955"/>
    </location>
</feature>
<keyword evidence="9" id="KW-1185">Reference proteome</keyword>
<feature type="transmembrane region" description="Helical" evidence="6">
    <location>
        <begin position="324"/>
        <end position="343"/>
    </location>
</feature>
<keyword evidence="5 6" id="KW-0472">Membrane</keyword>